<dbReference type="OrthoDB" id="1045822at2759"/>
<proteinExistence type="inferred from homology"/>
<protein>
    <submittedName>
        <fullName evidence="2">Cornifelin-like A</fullName>
    </submittedName>
</protein>
<comment type="caution">
    <text evidence="2">The sequence shown here is derived from an EMBL/GenBank/DDBJ whole genome shotgun (WGS) entry which is preliminary data.</text>
</comment>
<reference evidence="2" key="1">
    <citation type="submission" date="2021-10" db="EMBL/GenBank/DDBJ databases">
        <title>Tropical sea cucumber genome reveals ecological adaptation and Cuvierian tubules defense mechanism.</title>
        <authorList>
            <person name="Chen T."/>
        </authorList>
    </citation>
    <scope>NUCLEOTIDE SEQUENCE</scope>
    <source>
        <strain evidence="2">Nanhai2018</strain>
        <tissue evidence="2">Muscle</tissue>
    </source>
</reference>
<accession>A0A9Q1H596</accession>
<evidence type="ECO:0000256" key="1">
    <source>
        <dbReference type="ARBA" id="ARBA00009024"/>
    </source>
</evidence>
<sequence length="136" mass="14603">MEPYVASGDKTVIMQQPAAGGTTIINMNAPNPMMPRGIPRDWTTGLCAMCDDMAVCLCETFVPCHVCMVASDMGEGVCMPCCIPAPWLVMRAHARGKHNIQGSLLNDCCVSLWCGPCAACQLAREIKMIKNGQAQP</sequence>
<dbReference type="InterPro" id="IPR006461">
    <property type="entry name" value="PLAC_motif_containing"/>
</dbReference>
<organism evidence="2 3">
    <name type="scientific">Holothuria leucospilota</name>
    <name type="common">Black long sea cucumber</name>
    <name type="synonym">Mertensiothuria leucospilota</name>
    <dbReference type="NCBI Taxonomy" id="206669"/>
    <lineage>
        <taxon>Eukaryota</taxon>
        <taxon>Metazoa</taxon>
        <taxon>Echinodermata</taxon>
        <taxon>Eleutherozoa</taxon>
        <taxon>Echinozoa</taxon>
        <taxon>Holothuroidea</taxon>
        <taxon>Aspidochirotacea</taxon>
        <taxon>Aspidochirotida</taxon>
        <taxon>Holothuriidae</taxon>
        <taxon>Holothuria</taxon>
    </lineage>
</organism>
<dbReference type="NCBIfam" id="TIGR01571">
    <property type="entry name" value="A_thal_Cys_rich"/>
    <property type="match status" value="1"/>
</dbReference>
<dbReference type="Pfam" id="PF04749">
    <property type="entry name" value="PLAC8"/>
    <property type="match status" value="1"/>
</dbReference>
<dbReference type="Proteomes" id="UP001152320">
    <property type="component" value="Chromosome 9"/>
</dbReference>
<keyword evidence="3" id="KW-1185">Reference proteome</keyword>
<dbReference type="AlphaFoldDB" id="A0A9Q1H596"/>
<comment type="similarity">
    <text evidence="1">Belongs to the cornifelin family.</text>
</comment>
<name>A0A9Q1H596_HOLLE</name>
<gene>
    <name evidence="2" type="ORF">HOLleu_19846</name>
</gene>
<evidence type="ECO:0000313" key="2">
    <source>
        <dbReference type="EMBL" id="KAJ8035997.1"/>
    </source>
</evidence>
<dbReference type="EMBL" id="JAIZAY010000009">
    <property type="protein sequence ID" value="KAJ8035997.1"/>
    <property type="molecule type" value="Genomic_DNA"/>
</dbReference>
<dbReference type="PANTHER" id="PTHR15907">
    <property type="entry name" value="DUF614 FAMILY PROTEIN-RELATED"/>
    <property type="match status" value="1"/>
</dbReference>
<evidence type="ECO:0000313" key="3">
    <source>
        <dbReference type="Proteomes" id="UP001152320"/>
    </source>
</evidence>